<sequence length="206" mass="22610">MSYTSHINGDRLSSTDDGTQPGSSDDQPTASQSSVPYQAGGTNAQQHNGYPAQVDGYPAQVNGHPAQVNGAADSSREMTQPAPAASEPLAADNTGLGEVGGATDAIDLSVRPWSPEYTDWLRRDIGVGHTHSENLTRLSQWSLHFRIVLYHVYPRHTWPFAKALMWQNLKNNIDATGLKVQRLISLTHNTQHKEELESVRREIDSL</sequence>
<feature type="compositionally biased region" description="Polar residues" evidence="1">
    <location>
        <begin position="1"/>
        <end position="48"/>
    </location>
</feature>
<reference evidence="2 3" key="1">
    <citation type="journal article" date="2020" name="Phytopathology">
        <title>Genome Sequence Resources of Colletotrichum truncatum, C. plurivorum, C. musicola, and C. sojae: Four Species Pathogenic to Soybean (Glycine max).</title>
        <authorList>
            <person name="Rogerio F."/>
            <person name="Boufleur T.R."/>
            <person name="Ciampi-Guillardi M."/>
            <person name="Sukno S.A."/>
            <person name="Thon M.R."/>
            <person name="Massola Junior N.S."/>
            <person name="Baroncelli R."/>
        </authorList>
    </citation>
    <scope>NUCLEOTIDE SEQUENCE [LARGE SCALE GENOMIC DNA]</scope>
    <source>
        <strain evidence="2 3">LFN0009</strain>
    </source>
</reference>
<comment type="caution">
    <text evidence="2">The sequence shown here is derived from an EMBL/GenBank/DDBJ whole genome shotgun (WGS) entry which is preliminary data.</text>
</comment>
<evidence type="ECO:0000313" key="3">
    <source>
        <dbReference type="Proteomes" id="UP000652219"/>
    </source>
</evidence>
<proteinExistence type="predicted"/>
<evidence type="ECO:0000313" key="2">
    <source>
        <dbReference type="EMBL" id="KAF6811278.1"/>
    </source>
</evidence>
<dbReference type="EMBL" id="WIGN01000076">
    <property type="protein sequence ID" value="KAF6811278.1"/>
    <property type="molecule type" value="Genomic_DNA"/>
</dbReference>
<evidence type="ECO:0000256" key="1">
    <source>
        <dbReference type="SAM" id="MobiDB-lite"/>
    </source>
</evidence>
<dbReference type="AlphaFoldDB" id="A0A8H6MWX8"/>
<keyword evidence="3" id="KW-1185">Reference proteome</keyword>
<feature type="region of interest" description="Disordered" evidence="1">
    <location>
        <begin position="1"/>
        <end position="91"/>
    </location>
</feature>
<organism evidence="2 3">
    <name type="scientific">Colletotrichum sojae</name>
    <dbReference type="NCBI Taxonomy" id="2175907"/>
    <lineage>
        <taxon>Eukaryota</taxon>
        <taxon>Fungi</taxon>
        <taxon>Dikarya</taxon>
        <taxon>Ascomycota</taxon>
        <taxon>Pezizomycotina</taxon>
        <taxon>Sordariomycetes</taxon>
        <taxon>Hypocreomycetidae</taxon>
        <taxon>Glomerellales</taxon>
        <taxon>Glomerellaceae</taxon>
        <taxon>Colletotrichum</taxon>
        <taxon>Colletotrichum orchidearum species complex</taxon>
    </lineage>
</organism>
<dbReference type="Proteomes" id="UP000652219">
    <property type="component" value="Unassembled WGS sequence"/>
</dbReference>
<name>A0A8H6MWX8_9PEZI</name>
<gene>
    <name evidence="2" type="ORF">CSOJ01_05836</name>
</gene>
<protein>
    <submittedName>
        <fullName evidence="2">Uncharacterized protein</fullName>
    </submittedName>
</protein>
<accession>A0A8H6MWX8</accession>